<evidence type="ECO:0000256" key="7">
    <source>
        <dbReference type="SAM" id="Phobius"/>
    </source>
</evidence>
<evidence type="ECO:0000313" key="8">
    <source>
        <dbReference type="EMBL" id="CAB4538937.1"/>
    </source>
</evidence>
<evidence type="ECO:0000256" key="2">
    <source>
        <dbReference type="ARBA" id="ARBA00008335"/>
    </source>
</evidence>
<evidence type="ECO:0000256" key="3">
    <source>
        <dbReference type="ARBA" id="ARBA00022448"/>
    </source>
</evidence>
<dbReference type="EMBL" id="CAEZSD010000131">
    <property type="protein sequence ID" value="CAB4538937.1"/>
    <property type="molecule type" value="Genomic_DNA"/>
</dbReference>
<dbReference type="PANTHER" id="PTHR23514:SF3">
    <property type="entry name" value="BYPASS OF STOP CODON PROTEIN 6"/>
    <property type="match status" value="1"/>
</dbReference>
<dbReference type="Gene3D" id="1.20.1250.20">
    <property type="entry name" value="MFS general substrate transporter like domains"/>
    <property type="match status" value="2"/>
</dbReference>
<comment type="subcellular location">
    <subcellularLocation>
        <location evidence="1">Endomembrane system</location>
        <topology evidence="1">Multi-pass membrane protein</topology>
    </subcellularLocation>
</comment>
<dbReference type="GO" id="GO:0012505">
    <property type="term" value="C:endomembrane system"/>
    <property type="evidence" value="ECO:0007669"/>
    <property type="project" value="UniProtKB-SubCell"/>
</dbReference>
<dbReference type="PANTHER" id="PTHR23514">
    <property type="entry name" value="BYPASS OF STOP CODON PROTEIN 6"/>
    <property type="match status" value="1"/>
</dbReference>
<evidence type="ECO:0000256" key="5">
    <source>
        <dbReference type="ARBA" id="ARBA00022989"/>
    </source>
</evidence>
<protein>
    <submittedName>
        <fullName evidence="8">Unannotated protein</fullName>
    </submittedName>
</protein>
<comment type="similarity">
    <text evidence="2">Belongs to the major facilitator superfamily.</text>
</comment>
<sequence>MTHKIKRDRYFWTVALQTVCVNIFLGSFGPSQPLLRADQGTSLTVAGLHGTALGIASILAGAFNSRLAHRFGRSNSTWIGIAIFCIGLIAFVASPSVYFSIPAALVTGVGVSITINNSLTAINGHYHEMAPMALTQANAIASCGYVTGTLVVGNIANNFRDYWRFGMLIALPLAAWLYLTRREKEQEVHIPDEGGPQTGKLSREYWIAWFGFFCMLASEFAISFWAAALVVDRTGATPAISTIAVAALGSGMALGRWYGGRVLKSLELDQQLKVFILLQGVGFSILWFSHNLQLSFLGILIAGFGMSNQFALGALRGIGFSENRPDLAIGKISLAAGTAIAGSPFLLGILGDSFGISRAYLMVPILIALSYFAVRIAPSHVPHKILEDNEL</sequence>
<feature type="transmembrane region" description="Helical" evidence="7">
    <location>
        <begin position="206"/>
        <end position="227"/>
    </location>
</feature>
<feature type="transmembrane region" description="Helical" evidence="7">
    <location>
        <begin position="75"/>
        <end position="93"/>
    </location>
</feature>
<feature type="transmembrane region" description="Helical" evidence="7">
    <location>
        <begin position="12"/>
        <end position="31"/>
    </location>
</feature>
<feature type="transmembrane region" description="Helical" evidence="7">
    <location>
        <begin position="99"/>
        <end position="122"/>
    </location>
</feature>
<dbReference type="InterPro" id="IPR036259">
    <property type="entry name" value="MFS_trans_sf"/>
</dbReference>
<keyword evidence="3" id="KW-0813">Transport</keyword>
<reference evidence="8" key="1">
    <citation type="submission" date="2020-05" db="EMBL/GenBank/DDBJ databases">
        <authorList>
            <person name="Chiriac C."/>
            <person name="Salcher M."/>
            <person name="Ghai R."/>
            <person name="Kavagutti S V."/>
        </authorList>
    </citation>
    <scope>NUCLEOTIDE SEQUENCE</scope>
</reference>
<feature type="transmembrane region" description="Helical" evidence="7">
    <location>
        <begin position="162"/>
        <end position="179"/>
    </location>
</feature>
<evidence type="ECO:0000256" key="6">
    <source>
        <dbReference type="ARBA" id="ARBA00023136"/>
    </source>
</evidence>
<feature type="transmembrane region" description="Helical" evidence="7">
    <location>
        <begin position="239"/>
        <end position="259"/>
    </location>
</feature>
<keyword evidence="4 7" id="KW-0812">Transmembrane</keyword>
<dbReference type="GO" id="GO:0016020">
    <property type="term" value="C:membrane"/>
    <property type="evidence" value="ECO:0007669"/>
    <property type="project" value="TreeGrafter"/>
</dbReference>
<dbReference type="AlphaFoldDB" id="A0A6J6BJV2"/>
<feature type="transmembrane region" description="Helical" evidence="7">
    <location>
        <begin position="356"/>
        <end position="374"/>
    </location>
</feature>
<keyword evidence="5 7" id="KW-1133">Transmembrane helix</keyword>
<name>A0A6J6BJV2_9ZZZZ</name>
<dbReference type="GO" id="GO:0022857">
    <property type="term" value="F:transmembrane transporter activity"/>
    <property type="evidence" value="ECO:0007669"/>
    <property type="project" value="InterPro"/>
</dbReference>
<feature type="transmembrane region" description="Helical" evidence="7">
    <location>
        <begin position="43"/>
        <end position="63"/>
    </location>
</feature>
<feature type="transmembrane region" description="Helical" evidence="7">
    <location>
        <begin position="327"/>
        <end position="350"/>
    </location>
</feature>
<accession>A0A6J6BJV2</accession>
<keyword evidence="6 7" id="KW-0472">Membrane</keyword>
<organism evidence="8">
    <name type="scientific">freshwater metagenome</name>
    <dbReference type="NCBI Taxonomy" id="449393"/>
    <lineage>
        <taxon>unclassified sequences</taxon>
        <taxon>metagenomes</taxon>
        <taxon>ecological metagenomes</taxon>
    </lineage>
</organism>
<evidence type="ECO:0000256" key="4">
    <source>
        <dbReference type="ARBA" id="ARBA00022692"/>
    </source>
</evidence>
<feature type="transmembrane region" description="Helical" evidence="7">
    <location>
        <begin position="271"/>
        <end position="288"/>
    </location>
</feature>
<dbReference type="Pfam" id="PF07690">
    <property type="entry name" value="MFS_1"/>
    <property type="match status" value="1"/>
</dbReference>
<dbReference type="InterPro" id="IPR011701">
    <property type="entry name" value="MFS"/>
</dbReference>
<gene>
    <name evidence="8" type="ORF">UFOPK1399_00938</name>
</gene>
<dbReference type="InterPro" id="IPR051788">
    <property type="entry name" value="MFS_Transporter"/>
</dbReference>
<proteinExistence type="inferred from homology"/>
<feature type="transmembrane region" description="Helical" evidence="7">
    <location>
        <begin position="294"/>
        <end position="315"/>
    </location>
</feature>
<dbReference type="SUPFAM" id="SSF103473">
    <property type="entry name" value="MFS general substrate transporter"/>
    <property type="match status" value="1"/>
</dbReference>
<feature type="transmembrane region" description="Helical" evidence="7">
    <location>
        <begin position="134"/>
        <end position="156"/>
    </location>
</feature>
<evidence type="ECO:0000256" key="1">
    <source>
        <dbReference type="ARBA" id="ARBA00004127"/>
    </source>
</evidence>